<feature type="active site" description="Proton donor/acceptor" evidence="6">
    <location>
        <position position="89"/>
    </location>
</feature>
<name>A0ABW0FDC5_9MICO</name>
<dbReference type="Gene3D" id="3.20.20.70">
    <property type="entry name" value="Aldolase class I"/>
    <property type="match status" value="1"/>
</dbReference>
<dbReference type="PIRSF" id="PIRSF001357">
    <property type="entry name" value="DeoC"/>
    <property type="match status" value="1"/>
</dbReference>
<comment type="catalytic activity">
    <reaction evidence="5 6">
        <text>2-deoxy-D-ribose 5-phosphate = D-glyceraldehyde 3-phosphate + acetaldehyde</text>
        <dbReference type="Rhea" id="RHEA:12821"/>
        <dbReference type="ChEBI" id="CHEBI:15343"/>
        <dbReference type="ChEBI" id="CHEBI:59776"/>
        <dbReference type="ChEBI" id="CHEBI:62877"/>
        <dbReference type="EC" id="4.1.2.4"/>
    </reaction>
</comment>
<dbReference type="SMART" id="SM01133">
    <property type="entry name" value="DeoC"/>
    <property type="match status" value="1"/>
</dbReference>
<dbReference type="InterPro" id="IPR013785">
    <property type="entry name" value="Aldolase_TIM"/>
</dbReference>
<comment type="function">
    <text evidence="6">Catalyzes a reversible aldol reaction between acetaldehyde and D-glyceraldehyde 3-phosphate to generate 2-deoxy-D-ribose 5-phosphate.</text>
</comment>
<evidence type="ECO:0000256" key="5">
    <source>
        <dbReference type="ARBA" id="ARBA00048791"/>
    </source>
</evidence>
<dbReference type="SUPFAM" id="SSF51569">
    <property type="entry name" value="Aldolase"/>
    <property type="match status" value="1"/>
</dbReference>
<evidence type="ECO:0000256" key="4">
    <source>
        <dbReference type="ARBA" id="ARBA00023270"/>
    </source>
</evidence>
<keyword evidence="4 6" id="KW-0704">Schiff base</keyword>
<evidence type="ECO:0000256" key="2">
    <source>
        <dbReference type="ARBA" id="ARBA00022490"/>
    </source>
</evidence>
<evidence type="ECO:0000313" key="8">
    <source>
        <dbReference type="Proteomes" id="UP001595937"/>
    </source>
</evidence>
<sequence length="213" mass="21395">MDTASLIDHTLLAPDATAQQVSILCHEAAENGFLTVCVSPTRVAQAAHELEDHATLVCTVVGFPSGAQLPSVKAAETAAAVADGAAEIDMVISLGAVEDGDWERVREDIAAVVEASGDALVKVILETALLSDAQITAACEASEQAGADFVKTSTGFASGGASVEAVSLMRAAVGDRLGVKASGGIRDAETLYAMVDAGATRIGASAGSALLGR</sequence>
<dbReference type="EMBL" id="JBHSLN010000018">
    <property type="protein sequence ID" value="MFC5296994.1"/>
    <property type="molecule type" value="Genomic_DNA"/>
</dbReference>
<keyword evidence="3 6" id="KW-0456">Lyase</keyword>
<keyword evidence="2 6" id="KW-0963">Cytoplasm</keyword>
<organism evidence="7 8">
    <name type="scientific">Brachybacterium tyrofermentans</name>
    <dbReference type="NCBI Taxonomy" id="47848"/>
    <lineage>
        <taxon>Bacteria</taxon>
        <taxon>Bacillati</taxon>
        <taxon>Actinomycetota</taxon>
        <taxon>Actinomycetes</taxon>
        <taxon>Micrococcales</taxon>
        <taxon>Dermabacteraceae</taxon>
        <taxon>Brachybacterium</taxon>
    </lineage>
</organism>
<feature type="active site" description="Schiff-base intermediate with acetaldehyde" evidence="6">
    <location>
        <position position="151"/>
    </location>
</feature>
<protein>
    <recommendedName>
        <fullName evidence="6">Deoxyribose-phosphate aldolase</fullName>
        <shortName evidence="6">DERA</shortName>
        <ecNumber evidence="6">4.1.2.4</ecNumber>
    </recommendedName>
    <alternativeName>
        <fullName evidence="6">2-deoxy-D-ribose 5-phosphate aldolase</fullName>
    </alternativeName>
    <alternativeName>
        <fullName evidence="6">Phosphodeoxyriboaldolase</fullName>
        <shortName evidence="6">Deoxyriboaldolase</shortName>
    </alternativeName>
</protein>
<evidence type="ECO:0000313" key="7">
    <source>
        <dbReference type="EMBL" id="MFC5296994.1"/>
    </source>
</evidence>
<keyword evidence="8" id="KW-1185">Reference proteome</keyword>
<dbReference type="NCBIfam" id="TIGR00126">
    <property type="entry name" value="deoC"/>
    <property type="match status" value="1"/>
</dbReference>
<dbReference type="Proteomes" id="UP001595937">
    <property type="component" value="Unassembled WGS sequence"/>
</dbReference>
<gene>
    <name evidence="6 7" type="primary">deoC</name>
    <name evidence="7" type="ORF">ACFPK8_05675</name>
</gene>
<feature type="active site" description="Proton donor/acceptor" evidence="6">
    <location>
        <position position="180"/>
    </location>
</feature>
<dbReference type="InterPro" id="IPR011343">
    <property type="entry name" value="DeoC"/>
</dbReference>
<comment type="similarity">
    <text evidence="1 6">Belongs to the DeoC/FbaB aldolase family. DeoC type 1 subfamily.</text>
</comment>
<dbReference type="PANTHER" id="PTHR10889:SF1">
    <property type="entry name" value="DEOXYRIBOSE-PHOSPHATE ALDOLASE"/>
    <property type="match status" value="1"/>
</dbReference>
<comment type="subcellular location">
    <subcellularLocation>
        <location evidence="6">Cytoplasm</location>
    </subcellularLocation>
</comment>
<dbReference type="RefSeq" id="WP_343925892.1">
    <property type="nucleotide sequence ID" value="NZ_BAAAIR010000048.1"/>
</dbReference>
<dbReference type="HAMAP" id="MF_00114">
    <property type="entry name" value="DeoC_type1"/>
    <property type="match status" value="1"/>
</dbReference>
<dbReference type="Pfam" id="PF01791">
    <property type="entry name" value="DeoC"/>
    <property type="match status" value="1"/>
</dbReference>
<dbReference type="InterPro" id="IPR002915">
    <property type="entry name" value="DeoC/FbaB/LacD_aldolase"/>
</dbReference>
<evidence type="ECO:0000256" key="1">
    <source>
        <dbReference type="ARBA" id="ARBA00010936"/>
    </source>
</evidence>
<dbReference type="GO" id="GO:0004139">
    <property type="term" value="F:deoxyribose-phosphate aldolase activity"/>
    <property type="evidence" value="ECO:0007669"/>
    <property type="project" value="UniProtKB-EC"/>
</dbReference>
<dbReference type="EC" id="4.1.2.4" evidence="6"/>
<evidence type="ECO:0000256" key="6">
    <source>
        <dbReference type="HAMAP-Rule" id="MF_00114"/>
    </source>
</evidence>
<proteinExistence type="inferred from homology"/>
<dbReference type="PANTHER" id="PTHR10889">
    <property type="entry name" value="DEOXYRIBOSE-PHOSPHATE ALDOLASE"/>
    <property type="match status" value="1"/>
</dbReference>
<accession>A0ABW0FDC5</accession>
<dbReference type="CDD" id="cd00959">
    <property type="entry name" value="DeoC"/>
    <property type="match status" value="1"/>
</dbReference>
<evidence type="ECO:0000256" key="3">
    <source>
        <dbReference type="ARBA" id="ARBA00023239"/>
    </source>
</evidence>
<dbReference type="InterPro" id="IPR028581">
    <property type="entry name" value="DeoC_typeI"/>
</dbReference>
<dbReference type="GeneID" id="303298815"/>
<comment type="caution">
    <text evidence="7">The sequence shown here is derived from an EMBL/GenBank/DDBJ whole genome shotgun (WGS) entry which is preliminary data.</text>
</comment>
<comment type="pathway">
    <text evidence="6">Carbohydrate degradation; 2-deoxy-D-ribose 1-phosphate degradation; D-glyceraldehyde 3-phosphate and acetaldehyde from 2-deoxy-alpha-D-ribose 1-phosphate: step 2/2.</text>
</comment>
<reference evidence="8" key="1">
    <citation type="journal article" date="2019" name="Int. J. Syst. Evol. Microbiol.">
        <title>The Global Catalogue of Microorganisms (GCM) 10K type strain sequencing project: providing services to taxonomists for standard genome sequencing and annotation.</title>
        <authorList>
            <consortium name="The Broad Institute Genomics Platform"/>
            <consortium name="The Broad Institute Genome Sequencing Center for Infectious Disease"/>
            <person name="Wu L."/>
            <person name="Ma J."/>
        </authorList>
    </citation>
    <scope>NUCLEOTIDE SEQUENCE [LARGE SCALE GENOMIC DNA]</scope>
    <source>
        <strain evidence="8">CGMCC 1.16455</strain>
    </source>
</reference>